<proteinExistence type="inferred from homology"/>
<dbReference type="SMART" id="SM00355">
    <property type="entry name" value="ZnF_C2H2"/>
    <property type="match status" value="13"/>
</dbReference>
<evidence type="ECO:0000256" key="16">
    <source>
        <dbReference type="PROSITE-ProRule" id="PRU00042"/>
    </source>
</evidence>
<dbReference type="OrthoDB" id="3437960at2759"/>
<evidence type="ECO:0000256" key="4">
    <source>
        <dbReference type="ARBA" id="ARBA00022499"/>
    </source>
</evidence>
<keyword evidence="18" id="KW-1133">Transmembrane helix</keyword>
<dbReference type="Gene3D" id="3.30.160.60">
    <property type="entry name" value="Classic Zinc Finger"/>
    <property type="match status" value="13"/>
</dbReference>
<dbReference type="FunFam" id="3.30.160.60:FF:000322">
    <property type="entry name" value="GDNF-inducible zinc finger protein 1"/>
    <property type="match status" value="1"/>
</dbReference>
<feature type="region of interest" description="Disordered" evidence="17">
    <location>
        <begin position="39"/>
        <end position="62"/>
    </location>
</feature>
<keyword evidence="18" id="KW-0812">Transmembrane</keyword>
<feature type="domain" description="C2H2-type" evidence="19">
    <location>
        <begin position="476"/>
        <end position="503"/>
    </location>
</feature>
<dbReference type="GO" id="GO:0008270">
    <property type="term" value="F:zinc ion binding"/>
    <property type="evidence" value="ECO:0007669"/>
    <property type="project" value="UniProtKB-KW"/>
</dbReference>
<dbReference type="FunFam" id="3.30.160.60:FF:000230">
    <property type="entry name" value="Zinc finger protein 148"/>
    <property type="match status" value="1"/>
</dbReference>
<protein>
    <recommendedName>
        <fullName evidence="15">Zinc finger protein 740</fullName>
    </recommendedName>
</protein>
<feature type="domain" description="C2H2-type" evidence="19">
    <location>
        <begin position="504"/>
        <end position="529"/>
    </location>
</feature>
<comment type="caution">
    <text evidence="20">The sequence shown here is derived from an EMBL/GenBank/DDBJ whole genome shotgun (WGS) entry which is preliminary data.</text>
</comment>
<name>A0A8T3D812_9TELE</name>
<dbReference type="PANTHER" id="PTHR24377">
    <property type="entry name" value="IP01015P-RELATED"/>
    <property type="match status" value="1"/>
</dbReference>
<feature type="domain" description="C2H2-type" evidence="19">
    <location>
        <begin position="615"/>
        <end position="644"/>
    </location>
</feature>
<dbReference type="PROSITE" id="PS00028">
    <property type="entry name" value="ZINC_FINGER_C2H2_1"/>
    <property type="match status" value="7"/>
</dbReference>
<feature type="domain" description="C2H2-type" evidence="19">
    <location>
        <begin position="374"/>
        <end position="401"/>
    </location>
</feature>
<reference evidence="20" key="1">
    <citation type="submission" date="2021-01" db="EMBL/GenBank/DDBJ databases">
        <authorList>
            <person name="Zahm M."/>
            <person name="Roques C."/>
            <person name="Cabau C."/>
            <person name="Klopp C."/>
            <person name="Donnadieu C."/>
            <person name="Jouanno E."/>
            <person name="Lampietro C."/>
            <person name="Louis A."/>
            <person name="Herpin A."/>
            <person name="Echchiki A."/>
            <person name="Berthelot C."/>
            <person name="Parey E."/>
            <person name="Roest-Crollius H."/>
            <person name="Braasch I."/>
            <person name="Postlethwait J."/>
            <person name="Bobe J."/>
            <person name="Montfort J."/>
            <person name="Bouchez O."/>
            <person name="Begum T."/>
            <person name="Mejri S."/>
            <person name="Adams A."/>
            <person name="Chen W.-J."/>
            <person name="Guiguen Y."/>
        </authorList>
    </citation>
    <scope>NUCLEOTIDE SEQUENCE</scope>
    <source>
        <tissue evidence="20">Blood</tissue>
    </source>
</reference>
<evidence type="ECO:0000256" key="8">
    <source>
        <dbReference type="ARBA" id="ARBA00022771"/>
    </source>
</evidence>
<keyword evidence="5" id="KW-0597">Phosphoprotein</keyword>
<dbReference type="GO" id="GO:0005694">
    <property type="term" value="C:chromosome"/>
    <property type="evidence" value="ECO:0007669"/>
    <property type="project" value="UniProtKB-ARBA"/>
</dbReference>
<keyword evidence="18" id="KW-0472">Membrane</keyword>
<dbReference type="EMBL" id="JAERUA010000012">
    <property type="protein sequence ID" value="KAI1892290.1"/>
    <property type="molecule type" value="Genomic_DNA"/>
</dbReference>
<feature type="transmembrane region" description="Helical" evidence="18">
    <location>
        <begin position="15"/>
        <end position="34"/>
    </location>
</feature>
<keyword evidence="6" id="KW-0479">Metal-binding</keyword>
<evidence type="ECO:0000256" key="17">
    <source>
        <dbReference type="SAM" id="MobiDB-lite"/>
    </source>
</evidence>
<evidence type="ECO:0000256" key="1">
    <source>
        <dbReference type="ARBA" id="ARBA00003767"/>
    </source>
</evidence>
<keyword evidence="4" id="KW-1017">Isopeptide bond</keyword>
<dbReference type="GO" id="GO:0043565">
    <property type="term" value="F:sequence-specific DNA binding"/>
    <property type="evidence" value="ECO:0007669"/>
    <property type="project" value="UniProtKB-ARBA"/>
</dbReference>
<feature type="domain" description="C2H2-type" evidence="19">
    <location>
        <begin position="266"/>
        <end position="293"/>
    </location>
</feature>
<keyword evidence="12" id="KW-0238">DNA-binding</keyword>
<evidence type="ECO:0000256" key="3">
    <source>
        <dbReference type="ARBA" id="ARBA00006991"/>
    </source>
</evidence>
<dbReference type="FunFam" id="3.30.160.60:FF:000512">
    <property type="entry name" value="zinc finger protein 197 isoform X1"/>
    <property type="match status" value="1"/>
</dbReference>
<feature type="domain" description="C2H2-type" evidence="19">
    <location>
        <begin position="695"/>
        <end position="722"/>
    </location>
</feature>
<evidence type="ECO:0000256" key="9">
    <source>
        <dbReference type="ARBA" id="ARBA00022833"/>
    </source>
</evidence>
<comment type="similarity">
    <text evidence="3">Belongs to the krueppel C2H2-type zinc-finger protein family.</text>
</comment>
<evidence type="ECO:0000256" key="6">
    <source>
        <dbReference type="ARBA" id="ARBA00022723"/>
    </source>
</evidence>
<feature type="domain" description="C2H2-type" evidence="19">
    <location>
        <begin position="186"/>
        <end position="211"/>
    </location>
</feature>
<feature type="domain" description="C2H2-type" evidence="19">
    <location>
        <begin position="723"/>
        <end position="748"/>
    </location>
</feature>
<dbReference type="InterPro" id="IPR050826">
    <property type="entry name" value="Krueppel_C2H2_ZnFinger"/>
</dbReference>
<keyword evidence="14" id="KW-0539">Nucleus</keyword>
<dbReference type="FunFam" id="3.30.160.60:FF:001732">
    <property type="entry name" value="Zgc:162936"/>
    <property type="match status" value="1"/>
</dbReference>
<evidence type="ECO:0000256" key="5">
    <source>
        <dbReference type="ARBA" id="ARBA00022553"/>
    </source>
</evidence>
<comment type="function">
    <text evidence="1">May be involved in transcriptional regulation.</text>
</comment>
<dbReference type="InterPro" id="IPR013087">
    <property type="entry name" value="Znf_C2H2_type"/>
</dbReference>
<accession>A0A8T3D812</accession>
<feature type="region of interest" description="Disordered" evidence="17">
    <location>
        <begin position="806"/>
        <end position="834"/>
    </location>
</feature>
<dbReference type="GO" id="GO:0005634">
    <property type="term" value="C:nucleus"/>
    <property type="evidence" value="ECO:0007669"/>
    <property type="project" value="UniProtKB-SubCell"/>
</dbReference>
<keyword evidence="10" id="KW-0832">Ubl conjugation</keyword>
<dbReference type="FunFam" id="3.30.160.60:FF:000042">
    <property type="entry name" value="Zinc finger protein 148"/>
    <property type="match status" value="1"/>
</dbReference>
<feature type="domain" description="C2H2-type" evidence="19">
    <location>
        <begin position="587"/>
        <end position="614"/>
    </location>
</feature>
<feature type="domain" description="C2H2-type" evidence="19">
    <location>
        <begin position="130"/>
        <end position="157"/>
    </location>
</feature>
<comment type="subcellular location">
    <subcellularLocation>
        <location evidence="2">Nucleus</location>
    </subcellularLocation>
</comment>
<keyword evidence="9" id="KW-0862">Zinc</keyword>
<evidence type="ECO:0000256" key="11">
    <source>
        <dbReference type="ARBA" id="ARBA00023015"/>
    </source>
</evidence>
<dbReference type="GO" id="GO:0045893">
    <property type="term" value="P:positive regulation of DNA-templated transcription"/>
    <property type="evidence" value="ECO:0007669"/>
    <property type="project" value="UniProtKB-ARBA"/>
</dbReference>
<keyword evidence="8 16" id="KW-0863">Zinc-finger</keyword>
<sequence>MTHLPSSTVRDHMKWAGLLGCEAVLSSMALMQAGSMAGQKKMMSQLGPGQRDSPDHTPQSHMVLPSGVSCPPLLIRKEGEFHSSRLLDEKEMRESVDMQLKKKNRKSGTPCKVVVVDENGECPLKVQKNFVCEHCYGAFRSSYHLKRHILIHTGEKPFACDVCDMRFIQRYHLERHKRVHSGEKPYQCERCQQPFSRTDRLLRHRRMCQVGGVGAIGTVGSVAAVAVVAKGENQSCREVNRPYAQEPPPHTASWTPLQPPQGEKPFGCDVCDMRFTQRYHLERHKRIHSGEKPYQCERCQQTFARTDRLLRHRRMCQVGGVGAVGPVGSVGAIAIVAKGENQSCREVNRPYAQEPPPPTAAWSPLHPPQGEKLYGCDVCDTRFTQRYHLERHKRIHSGEKPYQCEGCQKSFSRTDRLLRHRRMCRVGGVGVVAPVAKGTSQPCRSVSWPYPQQPQQPPPPTAAWTPLQPPSGDKVFGCDLCDMRFTQRYHLLRHKRIHSGEKPFQCERCQKTFSRKDRLVRHRRQCQVGGVGTVSAVATAATAATVAAVAKGTSQPCRDVSWPYPQEPPPPTAAWTPLQPPPGQKMFGCDVCDMRFTQRYHLLRHKRIHSGEKPYQCERCQKSFSRTDRLLRHRRQCQVGGVGPVATVAPAATVASVAKGTSQPCRDVSWPYPQEPPPPTAAWTPLQPPPGQKMFGCDVCDMRFTQRYHLLRHKRIHSGEKPYQCERCQKSFSRTDRLLRHRRQCQVGGVGTVAPVTTVVAVAKGTSQPCRDVSWSYPQEPPPPTAAWTPLQPPTGQLAIWLPPPSTTILEQRNEQQHHQHTGQDSVAPHSGAD</sequence>
<dbReference type="SUPFAM" id="SSF57667">
    <property type="entry name" value="beta-beta-alpha zinc fingers"/>
    <property type="match status" value="7"/>
</dbReference>
<keyword evidence="21" id="KW-1185">Reference proteome</keyword>
<dbReference type="InterPro" id="IPR036236">
    <property type="entry name" value="Znf_C2H2_sf"/>
</dbReference>
<evidence type="ECO:0000256" key="2">
    <source>
        <dbReference type="ARBA" id="ARBA00004123"/>
    </source>
</evidence>
<dbReference type="PROSITE" id="PS50157">
    <property type="entry name" value="ZINC_FINGER_C2H2_2"/>
    <property type="match status" value="13"/>
</dbReference>
<feature type="transmembrane region" description="Helical" evidence="18">
    <location>
        <begin position="210"/>
        <end position="229"/>
    </location>
</feature>
<evidence type="ECO:0000256" key="7">
    <source>
        <dbReference type="ARBA" id="ARBA00022737"/>
    </source>
</evidence>
<dbReference type="Proteomes" id="UP000829720">
    <property type="component" value="Unassembled WGS sequence"/>
</dbReference>
<keyword evidence="7" id="KW-0677">Repeat</keyword>
<feature type="domain" description="C2H2-type" evidence="19">
    <location>
        <begin position="294"/>
        <end position="319"/>
    </location>
</feature>
<feature type="compositionally biased region" description="Pro residues" evidence="17">
    <location>
        <begin position="451"/>
        <end position="461"/>
    </location>
</feature>
<evidence type="ECO:0000256" key="14">
    <source>
        <dbReference type="ARBA" id="ARBA00023242"/>
    </source>
</evidence>
<dbReference type="FunFam" id="3.30.160.60:FF:000460">
    <property type="entry name" value="Putative zinc finger protein 740"/>
    <property type="match status" value="5"/>
</dbReference>
<dbReference type="FunFam" id="3.30.160.60:FF:002239">
    <property type="entry name" value="Zinc finger protein 226"/>
    <property type="match status" value="1"/>
</dbReference>
<evidence type="ECO:0000313" key="21">
    <source>
        <dbReference type="Proteomes" id="UP000829720"/>
    </source>
</evidence>
<gene>
    <name evidence="20" type="ORF">AGOR_G00131820</name>
</gene>
<evidence type="ECO:0000259" key="19">
    <source>
        <dbReference type="PROSITE" id="PS50157"/>
    </source>
</evidence>
<feature type="region of interest" description="Disordered" evidence="17">
    <location>
        <begin position="444"/>
        <end position="468"/>
    </location>
</feature>
<dbReference type="Pfam" id="PF00096">
    <property type="entry name" value="zf-C2H2"/>
    <property type="match status" value="11"/>
</dbReference>
<keyword evidence="13" id="KW-0804">Transcription</keyword>
<feature type="domain" description="C2H2-type" evidence="19">
    <location>
        <begin position="158"/>
        <end position="185"/>
    </location>
</feature>
<evidence type="ECO:0000256" key="12">
    <source>
        <dbReference type="ARBA" id="ARBA00023125"/>
    </source>
</evidence>
<dbReference type="GO" id="GO:0045892">
    <property type="term" value="P:negative regulation of DNA-templated transcription"/>
    <property type="evidence" value="ECO:0007669"/>
    <property type="project" value="UniProtKB-ARBA"/>
</dbReference>
<dbReference type="FunFam" id="3.30.160.60:FF:000446">
    <property type="entry name" value="Zinc finger protein"/>
    <property type="match status" value="2"/>
</dbReference>
<organism evidence="20 21">
    <name type="scientific">Albula goreensis</name>
    <dbReference type="NCBI Taxonomy" id="1534307"/>
    <lineage>
        <taxon>Eukaryota</taxon>
        <taxon>Metazoa</taxon>
        <taxon>Chordata</taxon>
        <taxon>Craniata</taxon>
        <taxon>Vertebrata</taxon>
        <taxon>Euteleostomi</taxon>
        <taxon>Actinopterygii</taxon>
        <taxon>Neopterygii</taxon>
        <taxon>Teleostei</taxon>
        <taxon>Albuliformes</taxon>
        <taxon>Albulidae</taxon>
        <taxon>Albula</taxon>
    </lineage>
</organism>
<keyword evidence="11" id="KW-0805">Transcription regulation</keyword>
<evidence type="ECO:0000256" key="10">
    <source>
        <dbReference type="ARBA" id="ARBA00022843"/>
    </source>
</evidence>
<feature type="domain" description="C2H2-type" evidence="19">
    <location>
        <begin position="402"/>
        <end position="423"/>
    </location>
</feature>
<evidence type="ECO:0000256" key="18">
    <source>
        <dbReference type="SAM" id="Phobius"/>
    </source>
</evidence>
<evidence type="ECO:0000313" key="20">
    <source>
        <dbReference type="EMBL" id="KAI1892290.1"/>
    </source>
</evidence>
<evidence type="ECO:0000256" key="15">
    <source>
        <dbReference type="ARBA" id="ARBA00069113"/>
    </source>
</evidence>
<dbReference type="AlphaFoldDB" id="A0A8T3D812"/>
<evidence type="ECO:0000256" key="13">
    <source>
        <dbReference type="ARBA" id="ARBA00023163"/>
    </source>
</evidence>
<dbReference type="Pfam" id="PF13913">
    <property type="entry name" value="zf-C2HC_2"/>
    <property type="match status" value="1"/>
</dbReference>